<evidence type="ECO:0000313" key="6">
    <source>
        <dbReference type="EMBL" id="AGS35077.1"/>
    </source>
</evidence>
<keyword evidence="4" id="KW-0472">Membrane</keyword>
<dbReference type="STRING" id="1224163.B841_08020"/>
<evidence type="ECO:0000256" key="3">
    <source>
        <dbReference type="ARBA" id="ARBA00022989"/>
    </source>
</evidence>
<dbReference type="InterPro" id="IPR009908">
    <property type="entry name" value="Methylamine_util_MauE"/>
</dbReference>
<dbReference type="eggNOG" id="COG4270">
    <property type="taxonomic scope" value="Bacteria"/>
</dbReference>
<evidence type="ECO:0000259" key="5">
    <source>
        <dbReference type="Pfam" id="PF07291"/>
    </source>
</evidence>
<dbReference type="KEGG" id="cmd:B841_08020"/>
<proteinExistence type="predicted"/>
<organism evidence="6 7">
    <name type="scientific">Corynebacterium maris DSM 45190</name>
    <dbReference type="NCBI Taxonomy" id="1224163"/>
    <lineage>
        <taxon>Bacteria</taxon>
        <taxon>Bacillati</taxon>
        <taxon>Actinomycetota</taxon>
        <taxon>Actinomycetes</taxon>
        <taxon>Mycobacteriales</taxon>
        <taxon>Corynebacteriaceae</taxon>
        <taxon>Corynebacterium</taxon>
    </lineage>
</organism>
<dbReference type="Pfam" id="PF07291">
    <property type="entry name" value="MauE"/>
    <property type="match status" value="1"/>
</dbReference>
<dbReference type="GO" id="GO:0030416">
    <property type="term" value="P:methylamine metabolic process"/>
    <property type="evidence" value="ECO:0007669"/>
    <property type="project" value="InterPro"/>
</dbReference>
<dbReference type="AlphaFoldDB" id="S5SVL3"/>
<sequence length="122" mass="13547">MHRFFSVLYGAAGVAHFARPQVFDRIVPTRLPGPPRWWTYASGAAELAVAGLMARPKTRRTAGYASAALLIAVFPANIKMAWDWRNEPARRRAIAYGRLPLQFPLIRWSMQVAREAPAGAGD</sequence>
<dbReference type="PANTHER" id="PTHR36974">
    <property type="entry name" value="MEMBRANE PROTEIN-RELATED"/>
    <property type="match status" value="1"/>
</dbReference>
<evidence type="ECO:0000256" key="1">
    <source>
        <dbReference type="ARBA" id="ARBA00004141"/>
    </source>
</evidence>
<protein>
    <submittedName>
        <fullName evidence="6">Membrane protein</fullName>
    </submittedName>
</protein>
<dbReference type="EMBL" id="CP003924">
    <property type="protein sequence ID" value="AGS35077.1"/>
    <property type="molecule type" value="Genomic_DNA"/>
</dbReference>
<feature type="domain" description="Methylamine utilisation protein MauE" evidence="5">
    <location>
        <begin position="4"/>
        <end position="72"/>
    </location>
</feature>
<dbReference type="HOGENOM" id="CLU_128738_1_0_11"/>
<name>S5SVL3_9CORY</name>
<comment type="subcellular location">
    <subcellularLocation>
        <location evidence="1">Membrane</location>
        <topology evidence="1">Multi-pass membrane protein</topology>
    </subcellularLocation>
</comment>
<keyword evidence="7" id="KW-1185">Reference proteome</keyword>
<dbReference type="PANTHER" id="PTHR36974:SF1">
    <property type="entry name" value="DOXX FAMILY MEMBRANE PROTEIN"/>
    <property type="match status" value="1"/>
</dbReference>
<accession>S5SVL3</accession>
<evidence type="ECO:0000256" key="4">
    <source>
        <dbReference type="ARBA" id="ARBA00023136"/>
    </source>
</evidence>
<gene>
    <name evidence="6" type="ORF">B841_08020</name>
</gene>
<keyword evidence="2" id="KW-0812">Transmembrane</keyword>
<keyword evidence="3" id="KW-1133">Transmembrane helix</keyword>
<reference evidence="6 7" key="1">
    <citation type="submission" date="2012-11" db="EMBL/GenBank/DDBJ databases">
        <title>The complete genome sequence of Corynebacterium maris Coryn-1 (=DSM 45190).</title>
        <authorList>
            <person name="Schaffert L."/>
            <person name="Albersmeier A."/>
            <person name="Kalinowski J."/>
            <person name="Ruckert C."/>
        </authorList>
    </citation>
    <scope>NUCLEOTIDE SEQUENCE [LARGE SCALE GENOMIC DNA]</scope>
    <source>
        <strain evidence="7">Coryn-1</strain>
    </source>
</reference>
<dbReference type="GO" id="GO:0016020">
    <property type="term" value="C:membrane"/>
    <property type="evidence" value="ECO:0007669"/>
    <property type="project" value="UniProtKB-SubCell"/>
</dbReference>
<evidence type="ECO:0000256" key="2">
    <source>
        <dbReference type="ARBA" id="ARBA00022692"/>
    </source>
</evidence>
<dbReference type="Proteomes" id="UP000015388">
    <property type="component" value="Chromosome"/>
</dbReference>
<dbReference type="PATRIC" id="fig|1224163.3.peg.1611"/>
<dbReference type="RefSeq" id="WP_020935010.1">
    <property type="nucleotide sequence ID" value="NC_021915.1"/>
</dbReference>
<dbReference type="OrthoDB" id="3267646at2"/>
<evidence type="ECO:0000313" key="7">
    <source>
        <dbReference type="Proteomes" id="UP000015388"/>
    </source>
</evidence>